<proteinExistence type="predicted"/>
<evidence type="ECO:0000313" key="1">
    <source>
        <dbReference type="EMBL" id="KAG0466437.1"/>
    </source>
</evidence>
<keyword evidence="2" id="KW-1185">Reference proteome</keyword>
<evidence type="ECO:0000313" key="2">
    <source>
        <dbReference type="Proteomes" id="UP000636800"/>
    </source>
</evidence>
<comment type="caution">
    <text evidence="1">The sequence shown here is derived from an EMBL/GenBank/DDBJ whole genome shotgun (WGS) entry which is preliminary data.</text>
</comment>
<dbReference type="Proteomes" id="UP000636800">
    <property type="component" value="Unassembled WGS sequence"/>
</dbReference>
<dbReference type="OrthoDB" id="3001at2759"/>
<accession>A0A835QET3</accession>
<reference evidence="1 2" key="1">
    <citation type="journal article" date="2020" name="Nat. Food">
        <title>A phased Vanilla planifolia genome enables genetic improvement of flavour and production.</title>
        <authorList>
            <person name="Hasing T."/>
            <person name="Tang H."/>
            <person name="Brym M."/>
            <person name="Khazi F."/>
            <person name="Huang T."/>
            <person name="Chambers A.H."/>
        </authorList>
    </citation>
    <scope>NUCLEOTIDE SEQUENCE [LARGE SCALE GENOMIC DNA]</scope>
    <source>
        <tissue evidence="1">Leaf</tissue>
    </source>
</reference>
<gene>
    <name evidence="1" type="ORF">HPP92_018017</name>
</gene>
<dbReference type="Pfam" id="PF25557">
    <property type="entry name" value="GAUT_1"/>
    <property type="match status" value="1"/>
</dbReference>
<name>A0A835QET3_VANPL</name>
<dbReference type="EMBL" id="JADCNL010000009">
    <property type="protein sequence ID" value="KAG0466437.1"/>
    <property type="molecule type" value="Genomic_DNA"/>
</dbReference>
<protein>
    <submittedName>
        <fullName evidence="1">Uncharacterized protein</fullName>
    </submittedName>
</protein>
<dbReference type="AlphaFoldDB" id="A0A835QET3"/>
<organism evidence="1 2">
    <name type="scientific">Vanilla planifolia</name>
    <name type="common">Vanilla</name>
    <dbReference type="NCBI Taxonomy" id="51239"/>
    <lineage>
        <taxon>Eukaryota</taxon>
        <taxon>Viridiplantae</taxon>
        <taxon>Streptophyta</taxon>
        <taxon>Embryophyta</taxon>
        <taxon>Tracheophyta</taxon>
        <taxon>Spermatophyta</taxon>
        <taxon>Magnoliopsida</taxon>
        <taxon>Liliopsida</taxon>
        <taxon>Asparagales</taxon>
        <taxon>Orchidaceae</taxon>
        <taxon>Vanilloideae</taxon>
        <taxon>Vanilleae</taxon>
        <taxon>Vanilla</taxon>
    </lineage>
</organism>
<sequence>MTRRKVYCVWKMRMRMVWPEEDTLKLEIRVQWLKDYIQRLYKEEIVQNLAGTGDRKSMTSEPYVHVEQPNAGPMGVASQSESGAMTPFSKGIQKRSIDSSNMHTTLDKQRRERLGARCYNCPNIFGSDKSCQVEFGSYCLWSTKHKEAMNDATVKKLKDQLFVARAYYPSISKLKEDIQPQALSWNFIV</sequence>